<comment type="similarity">
    <text evidence="2 8">Belongs to the acetyltransferase family. EctA subfamily.</text>
</comment>
<accession>A0A6L9MG53</accession>
<evidence type="ECO:0000313" key="11">
    <source>
        <dbReference type="Proteomes" id="UP000476332"/>
    </source>
</evidence>
<keyword evidence="5 8" id="KW-0808">Transferase</keyword>
<dbReference type="GO" id="GO:0033816">
    <property type="term" value="F:diaminobutyrate acetyltransferase activity"/>
    <property type="evidence" value="ECO:0007669"/>
    <property type="project" value="UniProtKB-EC"/>
</dbReference>
<comment type="pathway">
    <text evidence="1 8">Amine and polyamine biosynthesis; ectoine biosynthesis; L-ectoine from L-aspartate 4-semialdehyde: step 2/3.</text>
</comment>
<feature type="domain" description="N-acetyltransferase" evidence="9">
    <location>
        <begin position="16"/>
        <end position="183"/>
    </location>
</feature>
<comment type="catalytic activity">
    <reaction evidence="7 8">
        <text>L-2,4-diaminobutanoate + acetyl-CoA = (2S)-4-acetamido-2-aminobutanoate + CoA + H(+)</text>
        <dbReference type="Rhea" id="RHEA:16901"/>
        <dbReference type="ChEBI" id="CHEBI:15378"/>
        <dbReference type="ChEBI" id="CHEBI:57287"/>
        <dbReference type="ChEBI" id="CHEBI:57288"/>
        <dbReference type="ChEBI" id="CHEBI:58761"/>
        <dbReference type="ChEBI" id="CHEBI:58929"/>
        <dbReference type="EC" id="2.3.1.178"/>
    </reaction>
</comment>
<evidence type="ECO:0000256" key="2">
    <source>
        <dbReference type="ARBA" id="ARBA00010712"/>
    </source>
</evidence>
<dbReference type="InterPro" id="IPR012772">
    <property type="entry name" value="Ectoine_EctA"/>
</dbReference>
<dbReference type="SUPFAM" id="SSF55729">
    <property type="entry name" value="Acyl-CoA N-acyltransferases (Nat)"/>
    <property type="match status" value="1"/>
</dbReference>
<sequence>MQTTELSRRKVPSARIHLRAPRRQDGADVWALVQGTAGLDDNSMYCNLLQCTHFAATCALAEIDGAVVGWVSGYIPPETPDVLFVWQVCVSEKARGQGLARRLIASVLARDVCSDVRVVHSTITEANKASWALFGSIADSLEADLNRQPHFERDDHFDGRHETEYLVSIGPFERAALPLRDAA</sequence>
<evidence type="ECO:0000256" key="4">
    <source>
        <dbReference type="ARBA" id="ARBA00017935"/>
    </source>
</evidence>
<keyword evidence="6 8" id="KW-0012">Acyltransferase</keyword>
<evidence type="ECO:0000313" key="10">
    <source>
        <dbReference type="EMBL" id="NDV86777.1"/>
    </source>
</evidence>
<evidence type="ECO:0000259" key="9">
    <source>
        <dbReference type="PROSITE" id="PS51186"/>
    </source>
</evidence>
<comment type="function">
    <text evidence="8">Catalyzes the acetylation of L-2,4-diaminobutyrate (DABA) to gamma-N-acetyl-alpha,gamma-diaminobutyric acid (ADABA) with acetyl coenzyme A.</text>
</comment>
<dbReference type="PROSITE" id="PS51186">
    <property type="entry name" value="GNAT"/>
    <property type="match status" value="1"/>
</dbReference>
<evidence type="ECO:0000256" key="5">
    <source>
        <dbReference type="ARBA" id="ARBA00022679"/>
    </source>
</evidence>
<comment type="caution">
    <text evidence="10">The sequence shown here is derived from an EMBL/GenBank/DDBJ whole genome shotgun (WGS) entry which is preliminary data.</text>
</comment>
<dbReference type="AlphaFoldDB" id="A0A6L9MG53"/>
<dbReference type="InterPro" id="IPR016181">
    <property type="entry name" value="Acyl_CoA_acyltransferase"/>
</dbReference>
<dbReference type="GO" id="GO:0019491">
    <property type="term" value="P:ectoine biosynthetic process"/>
    <property type="evidence" value="ECO:0007669"/>
    <property type="project" value="UniProtKB-UniPathway"/>
</dbReference>
<evidence type="ECO:0000256" key="8">
    <source>
        <dbReference type="RuleBase" id="RU365045"/>
    </source>
</evidence>
<dbReference type="Pfam" id="PF00583">
    <property type="entry name" value="Acetyltransf_1"/>
    <property type="match status" value="1"/>
</dbReference>
<dbReference type="RefSeq" id="WP_163043517.1">
    <property type="nucleotide sequence ID" value="NZ_JAAAMJ010000004.1"/>
</dbReference>
<evidence type="ECO:0000256" key="6">
    <source>
        <dbReference type="ARBA" id="ARBA00023315"/>
    </source>
</evidence>
<dbReference type="Gene3D" id="3.40.630.30">
    <property type="match status" value="1"/>
</dbReference>
<dbReference type="CDD" id="cd04301">
    <property type="entry name" value="NAT_SF"/>
    <property type="match status" value="1"/>
</dbReference>
<dbReference type="NCBIfam" id="TIGR02406">
    <property type="entry name" value="ectoine_EctA"/>
    <property type="match status" value="1"/>
</dbReference>
<dbReference type="Proteomes" id="UP000476332">
    <property type="component" value="Unassembled WGS sequence"/>
</dbReference>
<dbReference type="EC" id="2.3.1.178" evidence="3 8"/>
<proteinExistence type="inferred from homology"/>
<evidence type="ECO:0000256" key="1">
    <source>
        <dbReference type="ARBA" id="ARBA00004978"/>
    </source>
</evidence>
<gene>
    <name evidence="8 10" type="primary">ectA</name>
    <name evidence="10" type="ORF">GTW51_08685</name>
</gene>
<protein>
    <recommendedName>
        <fullName evidence="4 8">L-2,4-diaminobutyric acid acetyltransferase</fullName>
        <shortName evidence="8">DABA acetyltransferase</shortName>
        <ecNumber evidence="3 8">2.3.1.178</ecNumber>
    </recommendedName>
</protein>
<dbReference type="InterPro" id="IPR000182">
    <property type="entry name" value="GNAT_dom"/>
</dbReference>
<organism evidence="10 11">
    <name type="scientific">Aurantimonas aggregata</name>
    <dbReference type="NCBI Taxonomy" id="2047720"/>
    <lineage>
        <taxon>Bacteria</taxon>
        <taxon>Pseudomonadati</taxon>
        <taxon>Pseudomonadota</taxon>
        <taxon>Alphaproteobacteria</taxon>
        <taxon>Hyphomicrobiales</taxon>
        <taxon>Aurantimonadaceae</taxon>
        <taxon>Aurantimonas</taxon>
    </lineage>
</organism>
<name>A0A6L9MG53_9HYPH</name>
<keyword evidence="11" id="KW-1185">Reference proteome</keyword>
<dbReference type="EMBL" id="JAAAMJ010000004">
    <property type="protein sequence ID" value="NDV86777.1"/>
    <property type="molecule type" value="Genomic_DNA"/>
</dbReference>
<evidence type="ECO:0000256" key="3">
    <source>
        <dbReference type="ARBA" id="ARBA00012355"/>
    </source>
</evidence>
<dbReference type="UniPathway" id="UPA00067">
    <property type="reaction ID" value="UER00122"/>
</dbReference>
<reference evidence="10 11" key="1">
    <citation type="submission" date="2020-01" db="EMBL/GenBank/DDBJ databases">
        <title>Genomes of bacteria type strains.</title>
        <authorList>
            <person name="Chen J."/>
            <person name="Zhu S."/>
            <person name="Chen J."/>
        </authorList>
    </citation>
    <scope>NUCLEOTIDE SEQUENCE [LARGE SCALE GENOMIC DNA]</scope>
    <source>
        <strain evidence="10 11">KCTC 52919</strain>
    </source>
</reference>
<evidence type="ECO:0000256" key="7">
    <source>
        <dbReference type="ARBA" id="ARBA00048924"/>
    </source>
</evidence>